<dbReference type="Gene3D" id="3.30.365.10">
    <property type="entry name" value="Aldehyde oxidase/xanthine dehydrogenase, molybdopterin binding domain"/>
    <property type="match status" value="4"/>
</dbReference>
<evidence type="ECO:0000313" key="8">
    <source>
        <dbReference type="Proteomes" id="UP000652720"/>
    </source>
</evidence>
<name>A0AAV4K7D4_9DEIO</name>
<dbReference type="Pfam" id="PF01315">
    <property type="entry name" value="Ald_Xan_dh_C"/>
    <property type="match status" value="1"/>
</dbReference>
<dbReference type="PANTHER" id="PTHR11908">
    <property type="entry name" value="XANTHINE DEHYDROGENASE"/>
    <property type="match status" value="1"/>
</dbReference>
<dbReference type="GO" id="GO:0005506">
    <property type="term" value="F:iron ion binding"/>
    <property type="evidence" value="ECO:0007669"/>
    <property type="project" value="InterPro"/>
</dbReference>
<sequence length="723" mass="78484">MSPGEISPADISPADMSAAEKKGSVGQDRVRIDGPLKVTGTAPYAFEQPAQNPAYLFPLTSTIAKGKIRSIDDSAARALPGVLEVLTHENAPNLLAKTDTELYILQNRDVHYFGEYIGAVIAETQEIARHAAGLVRVEYDAEEEDTRFRAGHPERYNPVKINTGVPADSKQGDVDRGLAEAALVVDEVYTTPYEHHNPMEMHSVIAEWDKEKLDGVLGVLGERPHLRIHDASQGVSYARLMLLPLLGLLPQQVEINSPYVGGAFGSKGIPHAQVMLTILAAKLLPGRPVKYMLTRQQMFRSVGHRLTTHQRFRLGAAEDGTLTTITHDVQQSTSRLKQFAEQTVNSTRHLYAAPHRETSTRMVPLDIGPATFMRAPGEFPGMFAQETAMDELAVKLGLDPIELRLRNQPETDPESGKPHSSHYLKECLQEGARLFGWEKRHAQPRARQEGEWLYGMGVASATYPKQMTPPTKASVAFKGGKYHVGIAAADMGTGAWTILSQIAADALQVPEEQVVLQIGHTDLPLAYLAGGSTGTYNWGSAVMVAAVNFRSRYGQTPAEGDEAEGGAHFPDEAKKYALDAYGAHFAEVKVSRVTGEVRVTRMLGVYDGGRIINPRTANSQFIGGMTMGISAALHEESYLDSRPGYGHVVNSDFAGYHIAANADAPQVEARWIEHPDPMFGPTGAKGIGEIGIVGVPAAIGNAIYNATGKRLRGLPFTPDKLVE</sequence>
<dbReference type="Pfam" id="PF20256">
    <property type="entry name" value="MoCoBD_2"/>
    <property type="match status" value="2"/>
</dbReference>
<evidence type="ECO:0000313" key="5">
    <source>
        <dbReference type="EMBL" id="GGI80934.1"/>
    </source>
</evidence>
<dbReference type="InterPro" id="IPR008274">
    <property type="entry name" value="AldOxase/xan_DH_MoCoBD1"/>
</dbReference>
<dbReference type="Proteomes" id="UP000652720">
    <property type="component" value="Unassembled WGS sequence"/>
</dbReference>
<dbReference type="EMBL" id="BMMA01000010">
    <property type="protein sequence ID" value="GGI80934.1"/>
    <property type="molecule type" value="Genomic_DNA"/>
</dbReference>
<evidence type="ECO:0000256" key="2">
    <source>
        <dbReference type="ARBA" id="ARBA00023002"/>
    </source>
</evidence>
<dbReference type="InterPro" id="IPR037165">
    <property type="entry name" value="AldOxase/xan_DH_Mopterin-bd_sf"/>
</dbReference>
<reference evidence="5" key="2">
    <citation type="journal article" date="2014" name="Int. J. Syst. Evol. Microbiol.">
        <title>Complete genome sequence of Corynebacterium casei LMG S-19264T (=DSM 44701T), isolated from a smear-ripened cheese.</title>
        <authorList>
            <consortium name="US DOE Joint Genome Institute (JGI-PGF)"/>
            <person name="Walter F."/>
            <person name="Albersmeier A."/>
            <person name="Kalinowski J."/>
            <person name="Ruckert C."/>
        </authorList>
    </citation>
    <scope>NUCLEOTIDE SEQUENCE</scope>
    <source>
        <strain evidence="5">CGMCC 1.8885</strain>
    </source>
</reference>
<proteinExistence type="predicted"/>
<organism evidence="5 8">
    <name type="scientific">Deinococcus wulumuqiensis</name>
    <dbReference type="NCBI Taxonomy" id="980427"/>
    <lineage>
        <taxon>Bacteria</taxon>
        <taxon>Thermotogati</taxon>
        <taxon>Deinococcota</taxon>
        <taxon>Deinococci</taxon>
        <taxon>Deinococcales</taxon>
        <taxon>Deinococcaceae</taxon>
        <taxon>Deinococcus</taxon>
    </lineage>
</organism>
<keyword evidence="7" id="KW-1185">Reference proteome</keyword>
<dbReference type="SUPFAM" id="SSF56003">
    <property type="entry name" value="Molybdenum cofactor-binding domain"/>
    <property type="match status" value="1"/>
</dbReference>
<evidence type="ECO:0000256" key="1">
    <source>
        <dbReference type="ARBA" id="ARBA00022505"/>
    </source>
</evidence>
<comment type="caution">
    <text evidence="5">The sequence shown here is derived from an EMBL/GenBank/DDBJ whole genome shotgun (WGS) entry which is preliminary data.</text>
</comment>
<feature type="region of interest" description="Disordered" evidence="3">
    <location>
        <begin position="1"/>
        <end position="26"/>
    </location>
</feature>
<protein>
    <submittedName>
        <fullName evidence="5">Oxidoreductase</fullName>
    </submittedName>
</protein>
<dbReference type="Proteomes" id="UP000630135">
    <property type="component" value="Unassembled WGS sequence"/>
</dbReference>
<dbReference type="RefSeq" id="WP_225983378.1">
    <property type="nucleotide sequence ID" value="NZ_BMLZ01000007.1"/>
</dbReference>
<keyword evidence="2" id="KW-0560">Oxidoreductase</keyword>
<dbReference type="InterPro" id="IPR000674">
    <property type="entry name" value="Ald_Oxase/Xan_DH_a/b"/>
</dbReference>
<dbReference type="EMBL" id="BMLZ01000007">
    <property type="protein sequence ID" value="GGP29150.1"/>
    <property type="molecule type" value="Genomic_DNA"/>
</dbReference>
<gene>
    <name evidence="6" type="ORF">GCM10008021_08010</name>
    <name evidence="5" type="ORF">GCM10010914_13900</name>
</gene>
<feature type="domain" description="Aldehyde oxidase/xanthine dehydrogenase a/b hammerhead" evidence="4">
    <location>
        <begin position="39"/>
        <end position="143"/>
    </location>
</feature>
<dbReference type="Gene3D" id="3.90.1170.50">
    <property type="entry name" value="Aldehyde oxidase/xanthine dehydrogenase, a/b hammerhead"/>
    <property type="match status" value="1"/>
</dbReference>
<reference evidence="7" key="3">
    <citation type="journal article" date="2019" name="Int. J. Syst. Evol. Microbiol.">
        <title>The Global Catalogue of Microorganisms (GCM) 10K type strain sequencing project: providing services to taxonomists for standard genome sequencing and annotation.</title>
        <authorList>
            <consortium name="The Broad Institute Genomics Platform"/>
            <consortium name="The Broad Institute Genome Sequencing Center for Infectious Disease"/>
            <person name="Wu L."/>
            <person name="Ma J."/>
        </authorList>
    </citation>
    <scope>NUCLEOTIDE SEQUENCE [LARGE SCALE GENOMIC DNA]</scope>
    <source>
        <strain evidence="7">CGMCC 1.8884</strain>
    </source>
</reference>
<dbReference type="GO" id="GO:0016491">
    <property type="term" value="F:oxidoreductase activity"/>
    <property type="evidence" value="ECO:0007669"/>
    <property type="project" value="UniProtKB-KW"/>
</dbReference>
<accession>A0AAV4K7D4</accession>
<dbReference type="SMART" id="SM01008">
    <property type="entry name" value="Ald_Xan_dh_C"/>
    <property type="match status" value="1"/>
</dbReference>
<evidence type="ECO:0000259" key="4">
    <source>
        <dbReference type="SMART" id="SM01008"/>
    </source>
</evidence>
<dbReference type="PANTHER" id="PTHR11908:SF132">
    <property type="entry name" value="ALDEHYDE OXIDASE 1-RELATED"/>
    <property type="match status" value="1"/>
</dbReference>
<dbReference type="InterPro" id="IPR046867">
    <property type="entry name" value="AldOxase/xan_DH_MoCoBD2"/>
</dbReference>
<dbReference type="InterPro" id="IPR036856">
    <property type="entry name" value="Ald_Oxase/Xan_DH_a/b_sf"/>
</dbReference>
<dbReference type="InterPro" id="IPR016208">
    <property type="entry name" value="Ald_Oxase/xanthine_DH-like"/>
</dbReference>
<dbReference type="SUPFAM" id="SSF54665">
    <property type="entry name" value="CO dehydrogenase molybdoprotein N-domain-like"/>
    <property type="match status" value="1"/>
</dbReference>
<evidence type="ECO:0000313" key="6">
    <source>
        <dbReference type="EMBL" id="GGP29150.1"/>
    </source>
</evidence>
<evidence type="ECO:0000256" key="3">
    <source>
        <dbReference type="SAM" id="MobiDB-lite"/>
    </source>
</evidence>
<keyword evidence="1" id="KW-0500">Molybdenum</keyword>
<reference evidence="5" key="4">
    <citation type="submission" date="2023-08" db="EMBL/GenBank/DDBJ databases">
        <authorList>
            <person name="Sun Q."/>
            <person name="Zhou Y."/>
        </authorList>
    </citation>
    <scope>NUCLEOTIDE SEQUENCE</scope>
    <source>
        <strain evidence="6">CGMCC 1.8884</strain>
        <strain evidence="5">CGMCC 1.8885</strain>
    </source>
</reference>
<dbReference type="Pfam" id="PF02738">
    <property type="entry name" value="MoCoBD_1"/>
    <property type="match status" value="1"/>
</dbReference>
<dbReference type="AlphaFoldDB" id="A0AAV4K7D4"/>
<evidence type="ECO:0000313" key="7">
    <source>
        <dbReference type="Proteomes" id="UP000630135"/>
    </source>
</evidence>
<reference evidence="6" key="1">
    <citation type="journal article" date="2014" name="Int. J. Syst. Evol. Microbiol.">
        <title>Complete genome of a new Firmicutes species belonging to the dominant human colonic microbiota ('Ruminococcus bicirculans') reveals two chromosomes and a selective capacity to utilize plant glucans.</title>
        <authorList>
            <consortium name="NISC Comparative Sequencing Program"/>
            <person name="Wegmann U."/>
            <person name="Louis P."/>
            <person name="Goesmann A."/>
            <person name="Henrissat B."/>
            <person name="Duncan S.H."/>
            <person name="Flint H.J."/>
        </authorList>
    </citation>
    <scope>NUCLEOTIDE SEQUENCE</scope>
    <source>
        <strain evidence="6">CGMCC 1.8884</strain>
    </source>
</reference>